<proteinExistence type="inferred from homology"/>
<feature type="transmembrane region" description="Helical" evidence="8">
    <location>
        <begin position="94"/>
        <end position="114"/>
    </location>
</feature>
<keyword evidence="5 8" id="KW-1133">Transmembrane helix</keyword>
<dbReference type="InterPro" id="IPR018047">
    <property type="entry name" value="Ammonium_transpt_CS"/>
</dbReference>
<feature type="transmembrane region" description="Helical" evidence="8">
    <location>
        <begin position="257"/>
        <end position="277"/>
    </location>
</feature>
<feature type="transmembrane region" description="Helical" evidence="8">
    <location>
        <begin position="313"/>
        <end position="332"/>
    </location>
</feature>
<dbReference type="Proteomes" id="UP000236655">
    <property type="component" value="Chromosome"/>
</dbReference>
<dbReference type="OrthoDB" id="9814202at2"/>
<feature type="transmembrane region" description="Helical" evidence="8">
    <location>
        <begin position="159"/>
        <end position="182"/>
    </location>
</feature>
<evidence type="ECO:0000259" key="9">
    <source>
        <dbReference type="Pfam" id="PF00909"/>
    </source>
</evidence>
<feature type="transmembrane region" description="Helical" evidence="8">
    <location>
        <begin position="44"/>
        <end position="64"/>
    </location>
</feature>
<organism evidence="10 11">
    <name type="scientific">Aquella oligotrophica</name>
    <dbReference type="NCBI Taxonomy" id="2067065"/>
    <lineage>
        <taxon>Bacteria</taxon>
        <taxon>Pseudomonadati</taxon>
        <taxon>Pseudomonadota</taxon>
        <taxon>Betaproteobacteria</taxon>
        <taxon>Neisseriales</taxon>
        <taxon>Neisseriaceae</taxon>
        <taxon>Aquella</taxon>
    </lineage>
</organism>
<dbReference type="GO" id="GO:0008519">
    <property type="term" value="F:ammonium channel activity"/>
    <property type="evidence" value="ECO:0007669"/>
    <property type="project" value="InterPro"/>
</dbReference>
<reference evidence="11" key="1">
    <citation type="submission" date="2017-11" db="EMBL/GenBank/DDBJ databases">
        <authorList>
            <person name="Chan K.G."/>
            <person name="Lee L.S."/>
        </authorList>
    </citation>
    <scope>NUCLEOTIDE SEQUENCE [LARGE SCALE GENOMIC DNA]</scope>
    <source>
        <strain evidence="11">DSM 100970</strain>
    </source>
</reference>
<evidence type="ECO:0000313" key="11">
    <source>
        <dbReference type="Proteomes" id="UP000236655"/>
    </source>
</evidence>
<keyword evidence="4 8" id="KW-0812">Transmembrane</keyword>
<accession>A0A2I7N481</accession>
<evidence type="ECO:0000256" key="6">
    <source>
        <dbReference type="ARBA" id="ARBA00023136"/>
    </source>
</evidence>
<evidence type="ECO:0000313" key="10">
    <source>
        <dbReference type="EMBL" id="AUR51280.1"/>
    </source>
</evidence>
<comment type="similarity">
    <text evidence="2 8">Belongs to the ammonia transporter channel (TC 1.A.11.2) family.</text>
</comment>
<dbReference type="PANTHER" id="PTHR43029:SF10">
    <property type="entry name" value="AMMONIUM TRANSPORTER MEP2"/>
    <property type="match status" value="1"/>
</dbReference>
<dbReference type="PROSITE" id="PS01219">
    <property type="entry name" value="AMMONIUM_TRANSP"/>
    <property type="match status" value="1"/>
</dbReference>
<dbReference type="PANTHER" id="PTHR43029">
    <property type="entry name" value="AMMONIUM TRANSPORTER MEP2"/>
    <property type="match status" value="1"/>
</dbReference>
<feature type="transmembrane region" description="Helical" evidence="8">
    <location>
        <begin position="194"/>
        <end position="213"/>
    </location>
</feature>
<feature type="transmembrane region" description="Helical" evidence="8">
    <location>
        <begin position="126"/>
        <end position="147"/>
    </location>
</feature>
<dbReference type="RefSeq" id="WP_102950580.1">
    <property type="nucleotide sequence ID" value="NZ_CP024847.1"/>
</dbReference>
<evidence type="ECO:0000256" key="7">
    <source>
        <dbReference type="ARBA" id="ARBA00023177"/>
    </source>
</evidence>
<keyword evidence="3 8" id="KW-0813">Transport</keyword>
<sequence length="407" mass="43820">MDPVYINSFWVAFGAMLVLLMNFGLAFFYAGLVSGRNVLNTIKMSIITLGIVPIVWWLCGYSLVFSGNNAFVGGFDYLFLNGISPVDIFPNTKVLTIAFICYQAMFASIAPAIISGSGVERLKFNAYIVFIVLWIVCVYCTIAHTVWDSNGWAAQFGAFDFAGGVVVHVSAGFSGLALAVMLKHRKISGLHGKHNLPFMVLGCGMLWFGWFGFNAGSSLELSPIAMIAFENTMFAASSAMFVWILCDILFKNPKSISGISTSLIVGLVTITPAAGYVSCSSAIAIGAIASAISYTFILHAAKFKRMVDDTLDVFICHGIPGFIGGILVGVFASNKINPAIPDGAIYGNWSLLYKQLVVTSLGALFSFTATYVLLAIIHKTIGLRVNADDEESGLDLAEHGERAYNID</sequence>
<feature type="domain" description="Ammonium transporter AmtB-like" evidence="9">
    <location>
        <begin position="10"/>
        <end position="404"/>
    </location>
</feature>
<comment type="subcellular location">
    <subcellularLocation>
        <location evidence="8">Cell membrane</location>
        <topology evidence="8">Multi-pass membrane protein</topology>
    </subcellularLocation>
    <subcellularLocation>
        <location evidence="1">Membrane</location>
        <topology evidence="1">Multi-pass membrane protein</topology>
    </subcellularLocation>
</comment>
<protein>
    <recommendedName>
        <fullName evidence="8">Ammonium transporter</fullName>
    </recommendedName>
</protein>
<evidence type="ECO:0000256" key="8">
    <source>
        <dbReference type="RuleBase" id="RU362002"/>
    </source>
</evidence>
<dbReference type="GO" id="GO:0005886">
    <property type="term" value="C:plasma membrane"/>
    <property type="evidence" value="ECO:0007669"/>
    <property type="project" value="UniProtKB-SubCell"/>
</dbReference>
<evidence type="ECO:0000256" key="2">
    <source>
        <dbReference type="ARBA" id="ARBA00005887"/>
    </source>
</evidence>
<evidence type="ECO:0000256" key="1">
    <source>
        <dbReference type="ARBA" id="ARBA00004141"/>
    </source>
</evidence>
<dbReference type="InterPro" id="IPR001905">
    <property type="entry name" value="Ammonium_transpt"/>
</dbReference>
<feature type="transmembrane region" description="Helical" evidence="8">
    <location>
        <begin position="352"/>
        <end position="374"/>
    </location>
</feature>
<keyword evidence="6 8" id="KW-0472">Membrane</keyword>
<dbReference type="InterPro" id="IPR029020">
    <property type="entry name" value="Ammonium/urea_transptr"/>
</dbReference>
<dbReference type="KEGG" id="nba:CUN60_02845"/>
<dbReference type="Gene3D" id="1.10.3430.10">
    <property type="entry name" value="Ammonium transporter AmtB like domains"/>
    <property type="match status" value="1"/>
</dbReference>
<dbReference type="NCBIfam" id="TIGR00836">
    <property type="entry name" value="amt"/>
    <property type="match status" value="1"/>
</dbReference>
<name>A0A2I7N481_9NEIS</name>
<dbReference type="EMBL" id="CP024847">
    <property type="protein sequence ID" value="AUR51280.1"/>
    <property type="molecule type" value="Genomic_DNA"/>
</dbReference>
<evidence type="ECO:0000256" key="5">
    <source>
        <dbReference type="ARBA" id="ARBA00022989"/>
    </source>
</evidence>
<dbReference type="InterPro" id="IPR024041">
    <property type="entry name" value="NH4_transpt_AmtB-like_dom"/>
</dbReference>
<evidence type="ECO:0000256" key="3">
    <source>
        <dbReference type="ARBA" id="ARBA00022448"/>
    </source>
</evidence>
<gene>
    <name evidence="10" type="ORF">CUN60_02845</name>
</gene>
<dbReference type="Pfam" id="PF00909">
    <property type="entry name" value="Ammonium_transp"/>
    <property type="match status" value="1"/>
</dbReference>
<keyword evidence="11" id="KW-1185">Reference proteome</keyword>
<feature type="transmembrane region" description="Helical" evidence="8">
    <location>
        <begin position="233"/>
        <end position="250"/>
    </location>
</feature>
<feature type="transmembrane region" description="Helical" evidence="8">
    <location>
        <begin position="6"/>
        <end position="32"/>
    </location>
</feature>
<dbReference type="AlphaFoldDB" id="A0A2I7N481"/>
<feature type="transmembrane region" description="Helical" evidence="8">
    <location>
        <begin position="283"/>
        <end position="301"/>
    </location>
</feature>
<dbReference type="SUPFAM" id="SSF111352">
    <property type="entry name" value="Ammonium transporter"/>
    <property type="match status" value="1"/>
</dbReference>
<keyword evidence="7 8" id="KW-0924">Ammonia transport</keyword>
<evidence type="ECO:0000256" key="4">
    <source>
        <dbReference type="ARBA" id="ARBA00022692"/>
    </source>
</evidence>